<feature type="transmembrane region" description="Helical" evidence="2">
    <location>
        <begin position="113"/>
        <end position="134"/>
    </location>
</feature>
<sequence length="1294" mass="141655">MLSLPRLLKNKRRFQFDLFDASSITPWLSGNGWHFLLLKHSNWRMADLLPLTVPPSPMMTPSLSTIGASDSIGPLLSLPAPTSNARTPQQLPPAFGPSTGCAGSTVDYAASGIITTAIFSLAIGLIIWLLFAYLRPRFPQIYGVRSWFVRPELRPAPLRNTFWAFLFPPVPMAPNFASDVPEALGPLEADAKLFPSDEELTQRVLWVAFLLVLGWTVLGLVGALPLYLIATPCIGQSATHPQRGGGYTTLQDLSLLRLLQVLDHHTTFVGASISQTRAIVDSIDEAANARIRLIILAVLVLVLAVLPAMRKIYKEFNNLAAHRRRWLDIKCDGIDMVWVRAEDAPGFIGWGEAKIKEFLTRNGLSVSLGGAAGSPVRGERTLRRNDSRRSQRNEAQETEKALPGIDVKGIFSVSDTYQLSILVEERDRVLNNLEAAEAQYISSFRLSAPSPIGSTVDIPETPLTEESSAKLKISRPFSMRRHASKGATDSSTVVPPTSYIAPSSYYKLRSVQGITNRRNSETGASDFESKIHQRVVESRLQGVERDSIGLSRFSLGGLAYIDEDETLATPGSHGRTSFGPNQIFASPAGSDLHSRTPESMSFTADVLNGDFFGQPWNHSMAERPLSSGTWNSLRYPSPNIPSATQVPSGSRWGPESPSSYASTSPPARSSMRPESSATSYFQNVPKPEINRQETFPMRAQDGITSLFLERPLHLRAQEQQPFIRPHSGMDHETLGIVYNDIRNWRSKLKALNSWIADMQQETFSGIAEGARVRGWLIYGRGVRFLPGAQVIEGRSKDDIRWEELQYEGGMLSNMTFWFIVFVVAVFLAAGFIPVTGLALAGAPEYAHHVPILSELAKRNDLVAGVATTLAPALAAALFITIAIGIVHYAAQFRGSVSVSGGRLIEFKANYFIMVFIAGFWLFTLSALLFGVDAFAANLNKASTVAAGSIYIGAFLLALVLSVAIIAPGLLMLQPVRMWRLLRAQKWAITPRQKFRASYPRAYSPTFGLGACIIAVFFSATLSLLFPLIGPAIALLLLLTLIAHRYLIGYVYGRTDAGQTGGLLQLWLLRRFGTMLSLQPLLLGLIVLSRRIYALSVVLLAAAALIVISVEVYAEWQTREPGLDSLSPMTRDSLDTYTRAIREGEPQTPAGDQGSRRESRLRGSMASVLDMMAASLAVGPLGTHGPVPLPSESIDDLVSTERAARTHPDAPPQLSTPDPAEETAGLLYPPELLAPVPLIWLPNDAAGIARSEAYDLHRYHGLQSTFDIVPEAISERSAAPVRIRRINSRTRIVEN</sequence>
<feature type="domain" description="CSC1/OSCA1-like 7TM region" evidence="3">
    <location>
        <begin position="816"/>
        <end position="1075"/>
    </location>
</feature>
<evidence type="ECO:0000313" key="4">
    <source>
        <dbReference type="EMBL" id="KDQ20481.1"/>
    </source>
</evidence>
<dbReference type="GO" id="GO:0005886">
    <property type="term" value="C:plasma membrane"/>
    <property type="evidence" value="ECO:0007669"/>
    <property type="project" value="TreeGrafter"/>
</dbReference>
<dbReference type="EMBL" id="KL198017">
    <property type="protein sequence ID" value="KDQ20481.1"/>
    <property type="molecule type" value="Genomic_DNA"/>
</dbReference>
<feature type="transmembrane region" description="Helical" evidence="2">
    <location>
        <begin position="204"/>
        <end position="230"/>
    </location>
</feature>
<dbReference type="Pfam" id="PF02714">
    <property type="entry name" value="RSN1_7TM"/>
    <property type="match status" value="1"/>
</dbReference>
<feature type="transmembrane region" description="Helical" evidence="2">
    <location>
        <begin position="949"/>
        <end position="972"/>
    </location>
</feature>
<dbReference type="OrthoDB" id="2591106at2759"/>
<feature type="compositionally biased region" description="Basic and acidic residues" evidence="1">
    <location>
        <begin position="377"/>
        <end position="399"/>
    </location>
</feature>
<feature type="region of interest" description="Disordered" evidence="1">
    <location>
        <begin position="1140"/>
        <end position="1160"/>
    </location>
</feature>
<dbReference type="STRING" id="930990.A0A067N9M7"/>
<feature type="transmembrane region" description="Helical" evidence="2">
    <location>
        <begin position="816"/>
        <end position="841"/>
    </location>
</feature>
<feature type="compositionally biased region" description="Polar residues" evidence="1">
    <location>
        <begin position="574"/>
        <end position="584"/>
    </location>
</feature>
<reference evidence="5" key="1">
    <citation type="journal article" date="2014" name="Proc. Natl. Acad. Sci. U.S.A.">
        <title>Extensive sampling of basidiomycete genomes demonstrates inadequacy of the white-rot/brown-rot paradigm for wood decay fungi.</title>
        <authorList>
            <person name="Riley R."/>
            <person name="Salamov A.A."/>
            <person name="Brown D.W."/>
            <person name="Nagy L.G."/>
            <person name="Floudas D."/>
            <person name="Held B.W."/>
            <person name="Levasseur A."/>
            <person name="Lombard V."/>
            <person name="Morin E."/>
            <person name="Otillar R."/>
            <person name="Lindquist E.A."/>
            <person name="Sun H."/>
            <person name="LaButti K.M."/>
            <person name="Schmutz J."/>
            <person name="Jabbour D."/>
            <person name="Luo H."/>
            <person name="Baker S.E."/>
            <person name="Pisabarro A.G."/>
            <person name="Walton J.D."/>
            <person name="Blanchette R.A."/>
            <person name="Henrissat B."/>
            <person name="Martin F."/>
            <person name="Cullen D."/>
            <person name="Hibbett D.S."/>
            <person name="Grigoriev I.V."/>
        </authorList>
    </citation>
    <scope>NUCLEOTIDE SEQUENCE [LARGE SCALE GENOMIC DNA]</scope>
    <source>
        <strain evidence="5">FD-172 SS1</strain>
    </source>
</reference>
<dbReference type="PANTHER" id="PTHR13018">
    <property type="entry name" value="PROBABLE MEMBRANE PROTEIN DUF221-RELATED"/>
    <property type="match status" value="1"/>
</dbReference>
<feature type="transmembrane region" description="Helical" evidence="2">
    <location>
        <begin position="861"/>
        <end position="889"/>
    </location>
</feature>
<dbReference type="InterPro" id="IPR003864">
    <property type="entry name" value="CSC1/OSCA1-like_7TM"/>
</dbReference>
<feature type="transmembrane region" description="Helical" evidence="2">
    <location>
        <begin position="1091"/>
        <end position="1113"/>
    </location>
</feature>
<feature type="transmembrane region" description="Helical" evidence="2">
    <location>
        <begin position="1067"/>
        <end position="1085"/>
    </location>
</feature>
<dbReference type="PANTHER" id="PTHR13018:SF5">
    <property type="entry name" value="RE44586P"/>
    <property type="match status" value="1"/>
</dbReference>
<evidence type="ECO:0000256" key="2">
    <source>
        <dbReference type="SAM" id="Phobius"/>
    </source>
</evidence>
<keyword evidence="2" id="KW-0472">Membrane</keyword>
<accession>A0A067N9M7</accession>
<feature type="transmembrane region" description="Helical" evidence="2">
    <location>
        <begin position="1027"/>
        <end position="1046"/>
    </location>
</feature>
<evidence type="ECO:0000256" key="1">
    <source>
        <dbReference type="SAM" id="MobiDB-lite"/>
    </source>
</evidence>
<feature type="region of interest" description="Disordered" evidence="1">
    <location>
        <begin position="570"/>
        <end position="597"/>
    </location>
</feature>
<protein>
    <recommendedName>
        <fullName evidence="3">CSC1/OSCA1-like 7TM region domain-containing protein</fullName>
    </recommendedName>
</protein>
<feature type="region of interest" description="Disordered" evidence="1">
    <location>
        <begin position="370"/>
        <end position="399"/>
    </location>
</feature>
<feature type="region of interest" description="Disordered" evidence="1">
    <location>
        <begin position="636"/>
        <end position="696"/>
    </location>
</feature>
<dbReference type="GO" id="GO:0005227">
    <property type="term" value="F:calcium-activated cation channel activity"/>
    <property type="evidence" value="ECO:0007669"/>
    <property type="project" value="InterPro"/>
</dbReference>
<proteinExistence type="predicted"/>
<feature type="transmembrane region" description="Helical" evidence="2">
    <location>
        <begin position="291"/>
        <end position="309"/>
    </location>
</feature>
<feature type="region of interest" description="Disordered" evidence="1">
    <location>
        <begin position="1200"/>
        <end position="1222"/>
    </location>
</feature>
<keyword evidence="2" id="KW-1133">Transmembrane helix</keyword>
<feature type="transmembrane region" description="Helical" evidence="2">
    <location>
        <begin position="1001"/>
        <end position="1021"/>
    </location>
</feature>
<evidence type="ECO:0000259" key="3">
    <source>
        <dbReference type="Pfam" id="PF02714"/>
    </source>
</evidence>
<name>A0A067N9M7_BOTB1</name>
<organism evidence="4 5">
    <name type="scientific">Botryobasidium botryosum (strain FD-172 SS1)</name>
    <dbReference type="NCBI Taxonomy" id="930990"/>
    <lineage>
        <taxon>Eukaryota</taxon>
        <taxon>Fungi</taxon>
        <taxon>Dikarya</taxon>
        <taxon>Basidiomycota</taxon>
        <taxon>Agaricomycotina</taxon>
        <taxon>Agaricomycetes</taxon>
        <taxon>Cantharellales</taxon>
        <taxon>Botryobasidiaceae</taxon>
        <taxon>Botryobasidium</taxon>
    </lineage>
</organism>
<dbReference type="InterPro" id="IPR045122">
    <property type="entry name" value="Csc1-like"/>
</dbReference>
<keyword evidence="5" id="KW-1185">Reference proteome</keyword>
<dbReference type="InParanoid" id="A0A067N9M7"/>
<feature type="compositionally biased region" description="Low complexity" evidence="1">
    <location>
        <begin position="654"/>
        <end position="670"/>
    </location>
</feature>
<feature type="compositionally biased region" description="Polar residues" evidence="1">
    <location>
        <begin position="672"/>
        <end position="682"/>
    </location>
</feature>
<feature type="compositionally biased region" description="Polar residues" evidence="1">
    <location>
        <begin position="636"/>
        <end position="648"/>
    </location>
</feature>
<dbReference type="Proteomes" id="UP000027195">
    <property type="component" value="Unassembled WGS sequence"/>
</dbReference>
<gene>
    <name evidence="4" type="ORF">BOTBODRAFT_308811</name>
</gene>
<evidence type="ECO:0000313" key="5">
    <source>
        <dbReference type="Proteomes" id="UP000027195"/>
    </source>
</evidence>
<dbReference type="HOGENOM" id="CLU_005496_0_0_1"/>
<feature type="transmembrane region" description="Helical" evidence="2">
    <location>
        <begin position="910"/>
        <end position="929"/>
    </location>
</feature>
<keyword evidence="2" id="KW-0812">Transmembrane</keyword>